<evidence type="ECO:0000313" key="6">
    <source>
        <dbReference type="Proteomes" id="UP000238937"/>
    </source>
</evidence>
<evidence type="ECO:0000256" key="2">
    <source>
        <dbReference type="ARBA" id="ARBA00022737"/>
    </source>
</evidence>
<comment type="caution">
    <text evidence="5">The sequence shown here is derived from an EMBL/GenBank/DDBJ whole genome shotgun (WGS) entry which is preliminary data.</text>
</comment>
<accession>A0A2T1GAP9</accession>
<dbReference type="PROSITE" id="PS50082">
    <property type="entry name" value="WD_REPEATS_2"/>
    <property type="match status" value="2"/>
</dbReference>
<dbReference type="AlphaFoldDB" id="A0A2T1GAP9"/>
<evidence type="ECO:0000259" key="4">
    <source>
        <dbReference type="Pfam" id="PF08662"/>
    </source>
</evidence>
<dbReference type="PANTHER" id="PTHR19857:SF21">
    <property type="entry name" value="ANAPHASE-PROMOTING COMPLEX SUBUNIT 4 WD40 DOMAIN-CONTAINING PROTEIN"/>
    <property type="match status" value="1"/>
</dbReference>
<protein>
    <recommendedName>
        <fullName evidence="4">Translation initiation factor beta propellor-like domain-containing protein</fullName>
    </recommendedName>
</protein>
<sequence>MRYYYWLFVYISVPVELASSTDHPNYPIPLTETSRSELELVWQGQLSDLVTAVACSPDGRGWAASSAAGEAVWNAGLDDLIPLITPDTHSEAVPTIAGLAFSPDSRWLAAGGRSRQLCIWNCEDPHLPPQLVQCIEIGAWIERLAWHPHSSYLAVGTGVSARIWDIRNFTQIAIWEFDKASIFDLAWHPAGDLLAIAGYKGVQIRSIADATAPSQRIEIETASIRINWSDDGRYLAIGNLDRTLTIIDSEHPDRRWTLQGCPGKIRQLAWMAGTPNPCLAVASGNTIVLWHLNSDEIGWDGQLLEGHEGIIEVAIPHPYLPILASGSTDGYVCLWSASGDVEQILSERPIGKYTTLGWHPDGLDLLTGSQNGSLGVWIIPA</sequence>
<dbReference type="InterPro" id="IPR051179">
    <property type="entry name" value="WD_repeat_multifunction"/>
</dbReference>
<keyword evidence="1 3" id="KW-0853">WD repeat</keyword>
<dbReference type="Pfam" id="PF08662">
    <property type="entry name" value="eIF2A"/>
    <property type="match status" value="1"/>
</dbReference>
<proteinExistence type="predicted"/>
<dbReference type="SUPFAM" id="SSF50978">
    <property type="entry name" value="WD40 repeat-like"/>
    <property type="match status" value="1"/>
</dbReference>
<dbReference type="Pfam" id="PF00400">
    <property type="entry name" value="WD40"/>
    <property type="match status" value="2"/>
</dbReference>
<evidence type="ECO:0000313" key="5">
    <source>
        <dbReference type="EMBL" id="PSB54323.1"/>
    </source>
</evidence>
<dbReference type="PANTHER" id="PTHR19857">
    <property type="entry name" value="MITOCHONDRIAL DIVISION PROTEIN 1-RELATED"/>
    <property type="match status" value="1"/>
</dbReference>
<dbReference type="EMBL" id="PVWO01000268">
    <property type="protein sequence ID" value="PSB54323.1"/>
    <property type="molecule type" value="Genomic_DNA"/>
</dbReference>
<reference evidence="5 6" key="1">
    <citation type="submission" date="2018-03" db="EMBL/GenBank/DDBJ databases">
        <title>The ancient ancestry and fast evolution of plastids.</title>
        <authorList>
            <person name="Moore K.R."/>
            <person name="Magnabosco C."/>
            <person name="Momper L."/>
            <person name="Gold D.A."/>
            <person name="Bosak T."/>
            <person name="Fournier G.P."/>
        </authorList>
    </citation>
    <scope>NUCLEOTIDE SEQUENCE [LARGE SCALE GENOMIC DNA]</scope>
    <source>
        <strain evidence="5 6">CCALA 037</strain>
    </source>
</reference>
<dbReference type="Proteomes" id="UP000238937">
    <property type="component" value="Unassembled WGS sequence"/>
</dbReference>
<dbReference type="Gene3D" id="2.130.10.10">
    <property type="entry name" value="YVTN repeat-like/Quinoprotein amine dehydrogenase"/>
    <property type="match status" value="2"/>
</dbReference>
<dbReference type="InterPro" id="IPR001680">
    <property type="entry name" value="WD40_rpt"/>
</dbReference>
<dbReference type="InterPro" id="IPR036322">
    <property type="entry name" value="WD40_repeat_dom_sf"/>
</dbReference>
<evidence type="ECO:0000256" key="1">
    <source>
        <dbReference type="ARBA" id="ARBA00022574"/>
    </source>
</evidence>
<dbReference type="InterPro" id="IPR015943">
    <property type="entry name" value="WD40/YVTN_repeat-like_dom_sf"/>
</dbReference>
<name>A0A2T1GAP9_9CYAN</name>
<dbReference type="InterPro" id="IPR013979">
    <property type="entry name" value="TIF_beta_prop-like"/>
</dbReference>
<keyword evidence="6" id="KW-1185">Reference proteome</keyword>
<organism evidence="5 6">
    <name type="scientific">Chamaesiphon polymorphus CCALA 037</name>
    <dbReference type="NCBI Taxonomy" id="2107692"/>
    <lineage>
        <taxon>Bacteria</taxon>
        <taxon>Bacillati</taxon>
        <taxon>Cyanobacteriota</taxon>
        <taxon>Cyanophyceae</taxon>
        <taxon>Gomontiellales</taxon>
        <taxon>Chamaesiphonaceae</taxon>
        <taxon>Chamaesiphon</taxon>
    </lineage>
</organism>
<feature type="domain" description="Translation initiation factor beta propellor-like" evidence="4">
    <location>
        <begin position="140"/>
        <end position="236"/>
    </location>
</feature>
<feature type="repeat" description="WD" evidence="3">
    <location>
        <begin position="304"/>
        <end position="336"/>
    </location>
</feature>
<feature type="repeat" description="WD" evidence="3">
    <location>
        <begin position="354"/>
        <end position="381"/>
    </location>
</feature>
<gene>
    <name evidence="5" type="ORF">C7B77_18510</name>
</gene>
<dbReference type="SMART" id="SM00320">
    <property type="entry name" value="WD40"/>
    <property type="match status" value="8"/>
</dbReference>
<keyword evidence="2" id="KW-0677">Repeat</keyword>
<evidence type="ECO:0000256" key="3">
    <source>
        <dbReference type="PROSITE-ProRule" id="PRU00221"/>
    </source>
</evidence>